<dbReference type="Proteomes" id="UP001058461">
    <property type="component" value="Chromosome"/>
</dbReference>
<keyword evidence="2" id="KW-0520">NAD</keyword>
<dbReference type="CDD" id="cd12164">
    <property type="entry name" value="GDH_like_2"/>
    <property type="match status" value="1"/>
</dbReference>
<evidence type="ECO:0000313" key="5">
    <source>
        <dbReference type="Proteomes" id="UP001058461"/>
    </source>
</evidence>
<keyword evidence="5" id="KW-1185">Reference proteome</keyword>
<evidence type="ECO:0000256" key="1">
    <source>
        <dbReference type="ARBA" id="ARBA00023002"/>
    </source>
</evidence>
<proteinExistence type="predicted"/>
<evidence type="ECO:0000256" key="2">
    <source>
        <dbReference type="ARBA" id="ARBA00023027"/>
    </source>
</evidence>
<protein>
    <submittedName>
        <fullName evidence="4">Glyoxylate/hydroxypyruvate reductase A</fullName>
    </submittedName>
</protein>
<dbReference type="PANTHER" id="PTHR43333:SF1">
    <property type="entry name" value="D-ISOMER SPECIFIC 2-HYDROXYACID DEHYDROGENASE NAD-BINDING DOMAIN-CONTAINING PROTEIN"/>
    <property type="match status" value="1"/>
</dbReference>
<keyword evidence="1" id="KW-0560">Oxidoreductase</keyword>
<accession>A0ABY5HNA3</accession>
<gene>
    <name evidence="4" type="ORF">KDW95_05165</name>
</gene>
<organism evidence="4 5">
    <name type="scientific">Marinobacterium rhizophilum</name>
    <dbReference type="NCBI Taxonomy" id="420402"/>
    <lineage>
        <taxon>Bacteria</taxon>
        <taxon>Pseudomonadati</taxon>
        <taxon>Pseudomonadota</taxon>
        <taxon>Gammaproteobacteria</taxon>
        <taxon>Oceanospirillales</taxon>
        <taxon>Oceanospirillaceae</taxon>
        <taxon>Marinobacterium</taxon>
    </lineage>
</organism>
<evidence type="ECO:0000259" key="3">
    <source>
        <dbReference type="Pfam" id="PF02826"/>
    </source>
</evidence>
<reference evidence="4" key="1">
    <citation type="submission" date="2021-04" db="EMBL/GenBank/DDBJ databases">
        <title>Oceanospirillales bacteria with DddD are important DMSP degraders in coastal seawater.</title>
        <authorList>
            <person name="Liu J."/>
        </authorList>
    </citation>
    <scope>NUCLEOTIDE SEQUENCE</scope>
    <source>
        <strain evidence="4">D13-1</strain>
    </source>
</reference>
<dbReference type="Gene3D" id="3.40.50.720">
    <property type="entry name" value="NAD(P)-binding Rossmann-like Domain"/>
    <property type="match status" value="2"/>
</dbReference>
<dbReference type="SUPFAM" id="SSF51735">
    <property type="entry name" value="NAD(P)-binding Rossmann-fold domains"/>
    <property type="match status" value="1"/>
</dbReference>
<evidence type="ECO:0000313" key="4">
    <source>
        <dbReference type="EMBL" id="UTW13053.1"/>
    </source>
</evidence>
<dbReference type="SUPFAM" id="SSF52283">
    <property type="entry name" value="Formate/glycerate dehydrogenase catalytic domain-like"/>
    <property type="match status" value="1"/>
</dbReference>
<feature type="domain" description="D-isomer specific 2-hydroxyacid dehydrogenase NAD-binding" evidence="3">
    <location>
        <begin position="103"/>
        <end position="275"/>
    </location>
</feature>
<sequence length="310" mass="33356">MALLISYQGRDTAPWVQAFQAELPQLDIRVYPDVGDPADIEFAALWQHPQGDLHNYPNLKAILSFGAGVEHIVSDPLLPAQIPVVRLVDGAVVHDMALHALHWVLHFHRGYHQYARQQRQGLWQPRAAMPPARRRIGIMGMGQIGQALANLLHGLGFTVTGWGLDPVDVAAGIGYRCGSDALADFLAGSDVLVNALPLTPATAGLISAAELARLPRGACVISESRGGIIDEEALLQALHSDHLDAAALDVFAVEPLPRDSALWTAPDVFVTPHIGGINYPETAAAVMADNIRRVQRGESPGPIYDALKGY</sequence>
<dbReference type="InterPro" id="IPR006140">
    <property type="entry name" value="D-isomer_DH_NAD-bd"/>
</dbReference>
<dbReference type="PANTHER" id="PTHR43333">
    <property type="entry name" value="2-HACID_DH_C DOMAIN-CONTAINING PROTEIN"/>
    <property type="match status" value="1"/>
</dbReference>
<dbReference type="EMBL" id="CP073347">
    <property type="protein sequence ID" value="UTW13053.1"/>
    <property type="molecule type" value="Genomic_DNA"/>
</dbReference>
<name>A0ABY5HNA3_9GAMM</name>
<dbReference type="InterPro" id="IPR036291">
    <property type="entry name" value="NAD(P)-bd_dom_sf"/>
</dbReference>
<dbReference type="RefSeq" id="WP_255855216.1">
    <property type="nucleotide sequence ID" value="NZ_CP073347.1"/>
</dbReference>
<dbReference type="Pfam" id="PF02826">
    <property type="entry name" value="2-Hacid_dh_C"/>
    <property type="match status" value="1"/>
</dbReference>